<gene>
    <name evidence="1" type="ORF">Pa4123_46650</name>
</gene>
<dbReference type="EMBL" id="BSDI01000023">
    <property type="protein sequence ID" value="GLH99389.1"/>
    <property type="molecule type" value="Genomic_DNA"/>
</dbReference>
<dbReference type="Proteomes" id="UP001144280">
    <property type="component" value="Unassembled WGS sequence"/>
</dbReference>
<evidence type="ECO:0000313" key="1">
    <source>
        <dbReference type="EMBL" id="GLH99389.1"/>
    </source>
</evidence>
<evidence type="ECO:0000313" key="2">
    <source>
        <dbReference type="Proteomes" id="UP001144280"/>
    </source>
</evidence>
<accession>A0ABQ5R0C3</accession>
<comment type="caution">
    <text evidence="1">The sequence shown here is derived from an EMBL/GenBank/DDBJ whole genome shotgun (WGS) entry which is preliminary data.</text>
</comment>
<sequence length="67" mass="7113">MDALAEGEDPAARSAAGKLRRLIQAAVLDWRGALEGTRTRGFRSFWPTAAMRAPVSGQVSSAARVVT</sequence>
<name>A0ABQ5R0C3_9ACTN</name>
<reference evidence="1" key="1">
    <citation type="submission" date="2022-12" db="EMBL/GenBank/DDBJ databases">
        <title>New Phytohabitans aurantiacus sp. RD004123 nov., an actinomycete isolated from soil.</title>
        <authorList>
            <person name="Triningsih D.W."/>
            <person name="Harunari E."/>
            <person name="Igarashi Y."/>
        </authorList>
    </citation>
    <scope>NUCLEOTIDE SEQUENCE</scope>
    <source>
        <strain evidence="1">RD004123</strain>
    </source>
</reference>
<protein>
    <submittedName>
        <fullName evidence="1">Uncharacterized protein</fullName>
    </submittedName>
</protein>
<proteinExistence type="predicted"/>
<keyword evidence="2" id="KW-1185">Reference proteome</keyword>
<organism evidence="1 2">
    <name type="scientific">Phytohabitans aurantiacus</name>
    <dbReference type="NCBI Taxonomy" id="3016789"/>
    <lineage>
        <taxon>Bacteria</taxon>
        <taxon>Bacillati</taxon>
        <taxon>Actinomycetota</taxon>
        <taxon>Actinomycetes</taxon>
        <taxon>Micromonosporales</taxon>
        <taxon>Micromonosporaceae</taxon>
    </lineage>
</organism>